<keyword evidence="5 9" id="KW-0812">Transmembrane</keyword>
<accession>C5BQ46</accession>
<dbReference type="Pfam" id="PF04290">
    <property type="entry name" value="DctQ"/>
    <property type="match status" value="1"/>
</dbReference>
<organism evidence="11 12">
    <name type="scientific">Teredinibacter turnerae (strain ATCC 39867 / T7901)</name>
    <dbReference type="NCBI Taxonomy" id="377629"/>
    <lineage>
        <taxon>Bacteria</taxon>
        <taxon>Pseudomonadati</taxon>
        <taxon>Pseudomonadota</taxon>
        <taxon>Gammaproteobacteria</taxon>
        <taxon>Cellvibrionales</taxon>
        <taxon>Cellvibrionaceae</taxon>
        <taxon>Teredinibacter</taxon>
    </lineage>
</organism>
<dbReference type="KEGG" id="ttu:TERTU_0892"/>
<evidence type="ECO:0000256" key="8">
    <source>
        <dbReference type="ARBA" id="ARBA00038436"/>
    </source>
</evidence>
<dbReference type="RefSeq" id="WP_015819405.1">
    <property type="nucleotide sequence ID" value="NC_012997.1"/>
</dbReference>
<dbReference type="AlphaFoldDB" id="C5BQ46"/>
<dbReference type="GO" id="GO:0005886">
    <property type="term" value="C:plasma membrane"/>
    <property type="evidence" value="ECO:0007669"/>
    <property type="project" value="UniProtKB-SubCell"/>
</dbReference>
<reference evidence="11 12" key="1">
    <citation type="journal article" date="2009" name="PLoS ONE">
        <title>The complete genome of Teredinibacter turnerae T7901: an intracellular endosymbiont of marine wood-boring bivalves (shipworms).</title>
        <authorList>
            <person name="Yang J.C."/>
            <person name="Madupu R."/>
            <person name="Durkin A.S."/>
            <person name="Ekborg N.A."/>
            <person name="Pedamallu C.S."/>
            <person name="Hostetler J.B."/>
            <person name="Radune D."/>
            <person name="Toms B.S."/>
            <person name="Henrissat B."/>
            <person name="Coutinho P.M."/>
            <person name="Schwarz S."/>
            <person name="Field L."/>
            <person name="Trindade-Silva A.E."/>
            <person name="Soares C.A.G."/>
            <person name="Elshahawi S."/>
            <person name="Hanora A."/>
            <person name="Schmidt E.W."/>
            <person name="Haygood M.G."/>
            <person name="Posfai J."/>
            <person name="Benner J."/>
            <person name="Madinger C."/>
            <person name="Nove J."/>
            <person name="Anton B."/>
            <person name="Chaudhary K."/>
            <person name="Foster J."/>
            <person name="Holman A."/>
            <person name="Kumar S."/>
            <person name="Lessard P.A."/>
            <person name="Luyten Y.A."/>
            <person name="Slatko B."/>
            <person name="Wood N."/>
            <person name="Wu B."/>
            <person name="Teplitski M."/>
            <person name="Mougous J.D."/>
            <person name="Ward N."/>
            <person name="Eisen J.A."/>
            <person name="Badger J.H."/>
            <person name="Distel D.L."/>
        </authorList>
    </citation>
    <scope>NUCLEOTIDE SEQUENCE [LARGE SCALE GENOMIC DNA]</scope>
    <source>
        <strain evidence="12">ATCC 39867 / T7901</strain>
    </source>
</reference>
<dbReference type="GO" id="GO:0015740">
    <property type="term" value="P:C4-dicarboxylate transport"/>
    <property type="evidence" value="ECO:0007669"/>
    <property type="project" value="TreeGrafter"/>
</dbReference>
<feature type="domain" description="Tripartite ATP-independent periplasmic transporters DctQ component" evidence="10">
    <location>
        <begin position="27"/>
        <end position="152"/>
    </location>
</feature>
<gene>
    <name evidence="11" type="ordered locus">TERTU_0892</name>
</gene>
<evidence type="ECO:0000313" key="11">
    <source>
        <dbReference type="EMBL" id="ACR13292.1"/>
    </source>
</evidence>
<dbReference type="InterPro" id="IPR007387">
    <property type="entry name" value="TRAP_DctQ"/>
</dbReference>
<comment type="subcellular location">
    <subcellularLocation>
        <location evidence="1 9">Cell inner membrane</location>
        <topology evidence="1 9">Multi-pass membrane protein</topology>
    </subcellularLocation>
</comment>
<comment type="subunit">
    <text evidence="9">The complex comprises the extracytoplasmic solute receptor protein and the two transmembrane proteins.</text>
</comment>
<protein>
    <recommendedName>
        <fullName evidence="9">TRAP transporter small permease protein</fullName>
    </recommendedName>
</protein>
<keyword evidence="4 9" id="KW-0997">Cell inner membrane</keyword>
<feature type="transmembrane region" description="Helical" evidence="9">
    <location>
        <begin position="47"/>
        <end position="64"/>
    </location>
</feature>
<evidence type="ECO:0000256" key="7">
    <source>
        <dbReference type="ARBA" id="ARBA00023136"/>
    </source>
</evidence>
<feature type="transmembrane region" description="Helical" evidence="9">
    <location>
        <begin position="94"/>
        <end position="114"/>
    </location>
</feature>
<dbReference type="eggNOG" id="COG3090">
    <property type="taxonomic scope" value="Bacteria"/>
</dbReference>
<sequence length="166" mass="18048">MKNLLAKVEVLLGYFVGLLMFAIVADVSWQVVTRFVMSEPSSYTEEVARFLLIWIGLLGAAYAYRKHAHLGLDIVTRSLNAPTAAAVQKITDGVCLLFALAVMVVGGANLMLITLELDQISAALQIPIGFVYSVLPISGCLIMLFALERLLTPYTSLPENISTAEE</sequence>
<evidence type="ECO:0000256" key="4">
    <source>
        <dbReference type="ARBA" id="ARBA00022519"/>
    </source>
</evidence>
<dbReference type="STRING" id="377629.TERTU_0892"/>
<feature type="transmembrane region" description="Helical" evidence="9">
    <location>
        <begin position="12"/>
        <end position="32"/>
    </location>
</feature>
<evidence type="ECO:0000256" key="2">
    <source>
        <dbReference type="ARBA" id="ARBA00022448"/>
    </source>
</evidence>
<keyword evidence="6 9" id="KW-1133">Transmembrane helix</keyword>
<dbReference type="GO" id="GO:0022857">
    <property type="term" value="F:transmembrane transporter activity"/>
    <property type="evidence" value="ECO:0007669"/>
    <property type="project" value="UniProtKB-UniRule"/>
</dbReference>
<dbReference type="PANTHER" id="PTHR35011">
    <property type="entry name" value="2,3-DIKETO-L-GULONATE TRAP TRANSPORTER SMALL PERMEASE PROTEIN YIAM"/>
    <property type="match status" value="1"/>
</dbReference>
<comment type="similarity">
    <text evidence="8 9">Belongs to the TRAP transporter small permease family.</text>
</comment>
<feature type="transmembrane region" description="Helical" evidence="9">
    <location>
        <begin position="126"/>
        <end position="147"/>
    </location>
</feature>
<proteinExistence type="inferred from homology"/>
<comment type="function">
    <text evidence="9">Part of the tripartite ATP-independent periplasmic (TRAP) transport system.</text>
</comment>
<name>C5BQ46_TERTT</name>
<dbReference type="PANTHER" id="PTHR35011:SF5">
    <property type="entry name" value="SIALIC ACID TRAP TRANSPORTER SMALL PERMEASE PROTEIN SIAQ"/>
    <property type="match status" value="1"/>
</dbReference>
<keyword evidence="2 9" id="KW-0813">Transport</keyword>
<dbReference type="EMBL" id="CP001614">
    <property type="protein sequence ID" value="ACR13292.1"/>
    <property type="molecule type" value="Genomic_DNA"/>
</dbReference>
<evidence type="ECO:0000256" key="5">
    <source>
        <dbReference type="ARBA" id="ARBA00022692"/>
    </source>
</evidence>
<dbReference type="HOGENOM" id="CLU_086356_9_2_6"/>
<evidence type="ECO:0000256" key="1">
    <source>
        <dbReference type="ARBA" id="ARBA00004429"/>
    </source>
</evidence>
<evidence type="ECO:0000256" key="9">
    <source>
        <dbReference type="RuleBase" id="RU369079"/>
    </source>
</evidence>
<keyword evidence="7 9" id="KW-0472">Membrane</keyword>
<keyword evidence="12" id="KW-1185">Reference proteome</keyword>
<keyword evidence="3" id="KW-1003">Cell membrane</keyword>
<evidence type="ECO:0000313" key="12">
    <source>
        <dbReference type="Proteomes" id="UP000009080"/>
    </source>
</evidence>
<evidence type="ECO:0000259" key="10">
    <source>
        <dbReference type="Pfam" id="PF04290"/>
    </source>
</evidence>
<evidence type="ECO:0000256" key="6">
    <source>
        <dbReference type="ARBA" id="ARBA00022989"/>
    </source>
</evidence>
<dbReference type="Proteomes" id="UP000009080">
    <property type="component" value="Chromosome"/>
</dbReference>
<dbReference type="InterPro" id="IPR055348">
    <property type="entry name" value="DctQ"/>
</dbReference>
<evidence type="ECO:0000256" key="3">
    <source>
        <dbReference type="ARBA" id="ARBA00022475"/>
    </source>
</evidence>
<dbReference type="OrthoDB" id="2085311at2"/>